<evidence type="ECO:0000256" key="1">
    <source>
        <dbReference type="SAM" id="Phobius"/>
    </source>
</evidence>
<protein>
    <recommendedName>
        <fullName evidence="4">O-antigen polymerase</fullName>
    </recommendedName>
</protein>
<dbReference type="AlphaFoldDB" id="A0A0B5E4K6"/>
<keyword evidence="1" id="KW-1133">Transmembrane helix</keyword>
<accession>A0A0B5E4K6</accession>
<dbReference type="OrthoDB" id="7423234at2"/>
<sequence length="314" mass="34794">MVYISFYNFLIRNGFPGKFFFVAGLTWIAFALVEIVDPSIPSYLSPYRTTPDRGLTSLAPEPTFFGIFLLFFAWIIIAKSGDSLSRKDKVLVALMIGSIFVLAQSSMVILYLATAAMIYAIFAFVRTVSRLKARKTHFVVMLLLIAFAMIAFYGINSFLVDSRVAKLLSQVMDVGIAGLVAYDASISARIEDVFLSLHGFVFHNGVPGGLDTFEATKDVLRGQWNGLFWYSSFQSKIMSWLGALLYELGWFGVIAFGAILHAARRSGVTWSEITIFTVVLLGAIPVAFPLVPVLIATWVYKGRGLRSSRGRHGF</sequence>
<keyword evidence="1" id="KW-0472">Membrane</keyword>
<evidence type="ECO:0000313" key="3">
    <source>
        <dbReference type="Proteomes" id="UP000031521"/>
    </source>
</evidence>
<feature type="transmembrane region" description="Helical" evidence="1">
    <location>
        <begin position="275"/>
        <end position="300"/>
    </location>
</feature>
<dbReference type="Proteomes" id="UP000031521">
    <property type="component" value="Chromosome"/>
</dbReference>
<organism evidence="2 3">
    <name type="scientific">Celeribacter indicus</name>
    <dbReference type="NCBI Taxonomy" id="1208324"/>
    <lineage>
        <taxon>Bacteria</taxon>
        <taxon>Pseudomonadati</taxon>
        <taxon>Pseudomonadota</taxon>
        <taxon>Alphaproteobacteria</taxon>
        <taxon>Rhodobacterales</taxon>
        <taxon>Roseobacteraceae</taxon>
        <taxon>Celeribacter</taxon>
    </lineage>
</organism>
<feature type="transmembrane region" description="Helical" evidence="1">
    <location>
        <begin position="137"/>
        <end position="160"/>
    </location>
</feature>
<dbReference type="KEGG" id="cid:P73_2587"/>
<dbReference type="RefSeq" id="WP_043869902.1">
    <property type="nucleotide sequence ID" value="NZ_CP004393.1"/>
</dbReference>
<gene>
    <name evidence="2" type="ORF">P73_2587</name>
</gene>
<keyword evidence="1" id="KW-0812">Transmembrane</keyword>
<dbReference type="EMBL" id="CP004393">
    <property type="protein sequence ID" value="AJE47302.1"/>
    <property type="molecule type" value="Genomic_DNA"/>
</dbReference>
<proteinExistence type="predicted"/>
<keyword evidence="3" id="KW-1185">Reference proteome</keyword>
<reference evidence="2 3" key="1">
    <citation type="journal article" date="2014" name="Int. J. Syst. Evol. Microbiol.">
        <title>Celeribacter indicus sp. nov., a polycyclic aromatic hydrocarbon-degrading bacterium from deep-sea sediment and reclassification of Huaishuia halophila as Celeribacter halophilus comb. nov.</title>
        <authorList>
            <person name="Lai Q."/>
            <person name="Cao J."/>
            <person name="Yuan J."/>
            <person name="Li F."/>
            <person name="Shao Z."/>
        </authorList>
    </citation>
    <scope>NUCLEOTIDE SEQUENCE [LARGE SCALE GENOMIC DNA]</scope>
    <source>
        <strain evidence="2">P73</strain>
    </source>
</reference>
<feature type="transmembrane region" description="Helical" evidence="1">
    <location>
        <begin position="20"/>
        <end position="44"/>
    </location>
</feature>
<feature type="transmembrane region" description="Helical" evidence="1">
    <location>
        <begin position="64"/>
        <end position="80"/>
    </location>
</feature>
<evidence type="ECO:0000313" key="2">
    <source>
        <dbReference type="EMBL" id="AJE47302.1"/>
    </source>
</evidence>
<dbReference type="HOGENOM" id="CLU_884786_0_0_5"/>
<name>A0A0B5E4K6_9RHOB</name>
<evidence type="ECO:0008006" key="4">
    <source>
        <dbReference type="Google" id="ProtNLM"/>
    </source>
</evidence>
<feature type="transmembrane region" description="Helical" evidence="1">
    <location>
        <begin position="92"/>
        <end position="125"/>
    </location>
</feature>
<feature type="transmembrane region" description="Helical" evidence="1">
    <location>
        <begin position="240"/>
        <end position="263"/>
    </location>
</feature>